<dbReference type="AlphaFoldDB" id="A0A0P1MLI2"/>
<evidence type="ECO:0000313" key="1">
    <source>
        <dbReference type="EMBL" id="CUS96405.1"/>
    </source>
</evidence>
<reference evidence="2" key="1">
    <citation type="submission" date="2015-11" db="EMBL/GenBank/DDBJ databases">
        <authorList>
            <person name="Varghese N."/>
        </authorList>
    </citation>
    <scope>NUCLEOTIDE SEQUENCE [LARGE SCALE GENOMIC DNA]</scope>
    <source>
        <strain evidence="2">JGI-23</strain>
    </source>
</reference>
<dbReference type="GO" id="GO:0005975">
    <property type="term" value="P:carbohydrate metabolic process"/>
    <property type="evidence" value="ECO:0007669"/>
    <property type="project" value="InterPro"/>
</dbReference>
<dbReference type="InterPro" id="IPR008928">
    <property type="entry name" value="6-hairpin_glycosidase_sf"/>
</dbReference>
<organism evidence="1 2">
    <name type="scientific">Candidatus Chryseopegocella kryptomonas</name>
    <dbReference type="NCBI Taxonomy" id="1633643"/>
    <lineage>
        <taxon>Bacteria</taxon>
        <taxon>Pseudomonadati</taxon>
        <taxon>Candidatus Kryptoniota</taxon>
        <taxon>Candidatus Chryseopegocella</taxon>
    </lineage>
</organism>
<evidence type="ECO:0000313" key="2">
    <source>
        <dbReference type="Proteomes" id="UP000199197"/>
    </source>
</evidence>
<protein>
    <submittedName>
        <fullName evidence="1">Glucoamylase (Glucan-1,4-alpha-glucosidase), GH15 family</fullName>
    </submittedName>
</protein>
<proteinExistence type="predicted"/>
<dbReference type="RefSeq" id="WP_092346842.1">
    <property type="nucleotide sequence ID" value="NZ_CZVW01000001.1"/>
</dbReference>
<dbReference type="EMBL" id="CZVW01000001">
    <property type="protein sequence ID" value="CUS96405.1"/>
    <property type="molecule type" value="Genomic_DNA"/>
</dbReference>
<dbReference type="SUPFAM" id="SSF48208">
    <property type="entry name" value="Six-hairpin glycosidases"/>
    <property type="match status" value="1"/>
</dbReference>
<gene>
    <name evidence="1" type="ORF">JGI23_00118</name>
</gene>
<accession>A0A0P1MLI2</accession>
<keyword evidence="2" id="KW-1185">Reference proteome</keyword>
<sequence length="757" mass="88369">MRRRKFLTLFGGLFLSKYVSNEFVKFKDANFSGNLFESKVYGCIDYFYQTTDEIPFQRFDTQRIHIDYITTLPGVEYFLIGNGEITVGIQFCKDGNSGASLFGLTLWDAERFVRKWSTFLYHPERGFENTKLTLQFGEEFYQLNRENFQEILWDFSSGIPIVKLKWGNEKFSVLEKFFVPKDGKILFRVVEVSNKLKSPMSISLRLQLYPNFGLFDEIFTSEREKTVYAKGWTIMKLQTFHKGARTAGRYDLWVDIGTVDKNAEVVYVYSLEDDDKILKVKNFTQIFDETSKFWDEKNKFRSDSEVLNHLFNVSKNGLKSTVSKSGKRDSGIWQYNMEWVRDDSMFVLGLLMCGFFDEAKIMLTKLLDKFVGREGQTIESSRWFGYELTELDQNGQLLYAVWSYVCWSGDFEFVKKFWDKIKLVAEFPLKDVFWDKNSKLLKNKREFWERTDAFGVENGYELAYQFWVSLGLEKVSELVKKLGENKLAQRWLSASGEIKNSMLNDPVFKLIEDGHFIKRKNLNGQWQRYFIPPDRKRMPQNSAIAIEDKPSAEPDTSEVLPIIYGFVDAGSEVSIKTLEWIEKLWNQRWSYGGYERYDSSSEPEPPGPWPFASLFVARANLEAKNYERVWRILNWLYNINGGKSGGWFEYYSVEQLTPPLPPVGIIGWTWAEMISLFVYHILGFRPELENLTIKPNLLSGVNLISSSIKVRNILVDLDIERSDKMFALVDGREFALKNGKLILPYSGKKVKIKFFVK</sequence>
<dbReference type="Proteomes" id="UP000199197">
    <property type="component" value="Unassembled WGS sequence"/>
</dbReference>
<dbReference type="OrthoDB" id="9760841at2"/>
<dbReference type="Gene3D" id="1.50.10.10">
    <property type="match status" value="1"/>
</dbReference>
<name>A0A0P1MLI2_9BACT</name>
<dbReference type="InterPro" id="IPR012341">
    <property type="entry name" value="6hp_glycosidase-like_sf"/>
</dbReference>